<dbReference type="SUPFAM" id="SSF53335">
    <property type="entry name" value="S-adenosyl-L-methionine-dependent methyltransferases"/>
    <property type="match status" value="1"/>
</dbReference>
<accession>A0A916N2L1</accession>
<gene>
    <name evidence="2" type="ORF">DYBT9275_00544</name>
</gene>
<evidence type="ECO:0000313" key="2">
    <source>
        <dbReference type="EMBL" id="CAG4990509.1"/>
    </source>
</evidence>
<evidence type="ECO:0000259" key="1">
    <source>
        <dbReference type="Pfam" id="PF13649"/>
    </source>
</evidence>
<evidence type="ECO:0000313" key="3">
    <source>
        <dbReference type="Proteomes" id="UP000680038"/>
    </source>
</evidence>
<dbReference type="AlphaFoldDB" id="A0A916N2L1"/>
<dbReference type="CDD" id="cd02440">
    <property type="entry name" value="AdoMet_MTases"/>
    <property type="match status" value="1"/>
</dbReference>
<dbReference type="InterPro" id="IPR041698">
    <property type="entry name" value="Methyltransf_25"/>
</dbReference>
<reference evidence="2" key="1">
    <citation type="submission" date="2021-04" db="EMBL/GenBank/DDBJ databases">
        <authorList>
            <person name="Rodrigo-Torres L."/>
            <person name="Arahal R. D."/>
            <person name="Lucena T."/>
        </authorList>
    </citation>
    <scope>NUCLEOTIDE SEQUENCE</scope>
    <source>
        <strain evidence="2">CECT 9275</strain>
    </source>
</reference>
<comment type="caution">
    <text evidence="2">The sequence shown here is derived from an EMBL/GenBank/DDBJ whole genome shotgun (WGS) entry which is preliminary data.</text>
</comment>
<name>A0A916N2L1_9BACT</name>
<protein>
    <recommendedName>
        <fullName evidence="1">Methyltransferase domain-containing protein</fullName>
    </recommendedName>
</protein>
<feature type="domain" description="Methyltransferase" evidence="1">
    <location>
        <begin position="46"/>
        <end position="140"/>
    </location>
</feature>
<dbReference type="Gene3D" id="2.20.25.110">
    <property type="entry name" value="S-adenosyl-L-methionine-dependent methyltransferases"/>
    <property type="match status" value="1"/>
</dbReference>
<sequence>MTLAWYHTYFQGLPQRAWKLHQDEAYTEFEVDFLRDVLELEPGKKVLDILAGYGRHALPLAAEGCLLTCVDISSEYCTELSTASSDNGLAIHVICDDVLEHDLAGEKFDAAYCLGNSFSFFPRKDLQKLIGKVAGHLKSGAHFAIHTQHLAESIFPDFQTRIWMPVTDEIVYLAQNEYNAAEGCIEAEQTFISGTEKVTHQARQYVYTLAELCGFFENAGFEVMGTFANIEADAFSLGDDQLYLLARKR</sequence>
<dbReference type="Proteomes" id="UP000680038">
    <property type="component" value="Unassembled WGS sequence"/>
</dbReference>
<dbReference type="Gene3D" id="3.40.50.150">
    <property type="entry name" value="Vaccinia Virus protein VP39"/>
    <property type="match status" value="1"/>
</dbReference>
<keyword evidence="3" id="KW-1185">Reference proteome</keyword>
<dbReference type="RefSeq" id="WP_229252605.1">
    <property type="nucleotide sequence ID" value="NZ_CAJRAF010000001.1"/>
</dbReference>
<proteinExistence type="predicted"/>
<dbReference type="EMBL" id="CAJRAF010000001">
    <property type="protein sequence ID" value="CAG4990509.1"/>
    <property type="molecule type" value="Genomic_DNA"/>
</dbReference>
<dbReference type="InterPro" id="IPR029063">
    <property type="entry name" value="SAM-dependent_MTases_sf"/>
</dbReference>
<organism evidence="2 3">
    <name type="scientific">Dyadobacter helix</name>
    <dbReference type="NCBI Taxonomy" id="2822344"/>
    <lineage>
        <taxon>Bacteria</taxon>
        <taxon>Pseudomonadati</taxon>
        <taxon>Bacteroidota</taxon>
        <taxon>Cytophagia</taxon>
        <taxon>Cytophagales</taxon>
        <taxon>Spirosomataceae</taxon>
        <taxon>Dyadobacter</taxon>
    </lineage>
</organism>
<dbReference type="Pfam" id="PF13649">
    <property type="entry name" value="Methyltransf_25"/>
    <property type="match status" value="1"/>
</dbReference>